<dbReference type="InterPro" id="IPR036366">
    <property type="entry name" value="PGBDSf"/>
</dbReference>
<accession>A0A1C2FZV0</accession>
<evidence type="ECO:0000256" key="1">
    <source>
        <dbReference type="SAM" id="MobiDB-lite"/>
    </source>
</evidence>
<evidence type="ECO:0000313" key="3">
    <source>
        <dbReference type="EMBL" id="RCN56987.1"/>
    </source>
</evidence>
<dbReference type="Pfam" id="PF01471">
    <property type="entry name" value="PG_binding_1"/>
    <property type="match status" value="1"/>
</dbReference>
<sequence length="132" mass="13513">MSRLRIRLLTKRALLGVVLASALPAVAFAQAGGAQSSSQAGAASGHPMMGHAGMGAPKTTGANPMTGSTGKPGGSPWVKSIQAALNRKEHAHLAVDGKMGPETRTALEKFQKAHGIKPTGRPNKVTEKDLGL</sequence>
<gene>
    <name evidence="3" type="ORF">C4900_14760</name>
</gene>
<comment type="caution">
    <text evidence="3">The sequence shown here is derived from an EMBL/GenBank/DDBJ whole genome shotgun (WGS) entry which is preliminary data.</text>
</comment>
<feature type="signal peptide" evidence="2">
    <location>
        <begin position="1"/>
        <end position="29"/>
    </location>
</feature>
<dbReference type="OrthoDB" id="6372160at2"/>
<feature type="compositionally biased region" description="Polar residues" evidence="1">
    <location>
        <begin position="60"/>
        <end position="69"/>
    </location>
</feature>
<evidence type="ECO:0000313" key="4">
    <source>
        <dbReference type="Proteomes" id="UP000253250"/>
    </source>
</evidence>
<dbReference type="EMBL" id="PSYR01000002">
    <property type="protein sequence ID" value="RCN56987.1"/>
    <property type="molecule type" value="Genomic_DNA"/>
</dbReference>
<keyword evidence="2" id="KW-0732">Signal</keyword>
<dbReference type="AlphaFoldDB" id="A0A1C2FZV0"/>
<name>A0A1C2FZV0_9GAMM</name>
<keyword evidence="4" id="KW-1185">Reference proteome</keyword>
<dbReference type="InterPro" id="IPR002477">
    <property type="entry name" value="Peptidoglycan-bd-like"/>
</dbReference>
<reference evidence="3 4" key="1">
    <citation type="submission" date="2018-02" db="EMBL/GenBank/DDBJ databases">
        <title>Insights into the biology of acidophilic members of the Acidiferrobacteraceae family derived from comparative genomic analyses.</title>
        <authorList>
            <person name="Issotta F."/>
            <person name="Thyssen C."/>
            <person name="Mena C."/>
            <person name="Moya A."/>
            <person name="Bellenberg S."/>
            <person name="Sproer C."/>
            <person name="Covarrubias P.C."/>
            <person name="Sand W."/>
            <person name="Quatrini R."/>
            <person name="Vera M."/>
        </authorList>
    </citation>
    <scope>NUCLEOTIDE SEQUENCE [LARGE SCALE GENOMIC DNA]</scope>
    <source>
        <strain evidence="4">m-1</strain>
    </source>
</reference>
<dbReference type="Proteomes" id="UP000253250">
    <property type="component" value="Unassembled WGS sequence"/>
</dbReference>
<proteinExistence type="predicted"/>
<feature type="compositionally biased region" description="Low complexity" evidence="1">
    <location>
        <begin position="33"/>
        <end position="57"/>
    </location>
</feature>
<dbReference type="InterPro" id="IPR036365">
    <property type="entry name" value="PGBD-like_sf"/>
</dbReference>
<dbReference type="STRING" id="163359.A9R16_14845"/>
<dbReference type="RefSeq" id="WP_083996044.1">
    <property type="nucleotide sequence ID" value="NZ_CP080624.1"/>
</dbReference>
<protein>
    <submittedName>
        <fullName evidence="3">Peptidoglycan-binding protein</fullName>
    </submittedName>
</protein>
<feature type="region of interest" description="Disordered" evidence="1">
    <location>
        <begin position="33"/>
        <end position="78"/>
    </location>
</feature>
<organism evidence="3 4">
    <name type="scientific">Acidiferrobacter thiooxydans</name>
    <dbReference type="NCBI Taxonomy" id="163359"/>
    <lineage>
        <taxon>Bacteria</taxon>
        <taxon>Pseudomonadati</taxon>
        <taxon>Pseudomonadota</taxon>
        <taxon>Gammaproteobacteria</taxon>
        <taxon>Acidiferrobacterales</taxon>
        <taxon>Acidiferrobacteraceae</taxon>
        <taxon>Acidiferrobacter</taxon>
    </lineage>
</organism>
<feature type="region of interest" description="Disordered" evidence="1">
    <location>
        <begin position="112"/>
        <end position="132"/>
    </location>
</feature>
<evidence type="ECO:0000256" key="2">
    <source>
        <dbReference type="SAM" id="SignalP"/>
    </source>
</evidence>
<feature type="chain" id="PRO_5043377336" evidence="2">
    <location>
        <begin position="30"/>
        <end position="132"/>
    </location>
</feature>
<dbReference type="Gene3D" id="1.10.101.10">
    <property type="entry name" value="PGBD-like superfamily/PGBD"/>
    <property type="match status" value="1"/>
</dbReference>
<dbReference type="SUPFAM" id="SSF47090">
    <property type="entry name" value="PGBD-like"/>
    <property type="match status" value="1"/>
</dbReference>